<dbReference type="EMBL" id="JAUTXU010000093">
    <property type="protein sequence ID" value="KAK3709401.1"/>
    <property type="molecule type" value="Genomic_DNA"/>
</dbReference>
<proteinExistence type="predicted"/>
<gene>
    <name evidence="1" type="ORF">LTR37_010962</name>
</gene>
<evidence type="ECO:0000313" key="1">
    <source>
        <dbReference type="EMBL" id="KAK3709401.1"/>
    </source>
</evidence>
<keyword evidence="2" id="KW-1185">Reference proteome</keyword>
<accession>A0ACC3N5A1</accession>
<sequence>MAMKLEEWAVPRLQQLLPLDHESLKQIITYADTLPKDAAAEHLKNLLGDDGKALEFISTFNLRRPNAPASARTQATPTNHDRQAGASSPASGSASEASQVPRGGARGRGGRKRANIHALPARQVEERGNVRGAYVKAVETDYMPTSSRQKHKDAVADNLALREERPEATQMPLITDDATATTKPITSKAPPSAAGALISDSLSPRKAASAQSSRNASPAPKTKINISGGTAMHGASSTLSDLDSAIRSLEIQTNPTMSSSANAEAELAKRKCNCMATRHPILDIAPNCLNCGKVICVKQGLGPCTFCGNPLLSADEINKVLRVLKDERGEEKMKANNAQHKKADVAHGKARAFTGRDFLAQASSTSGRSSPLSSAPATPAGSDDEAGEKAKQHRDKLLGYQAQNARRTHIRDEAADYDVPTSGTSMWASPMERAQQLKKQQKMLREMEWNSRPEYEKRKVVASIDLKGGRVVRKMADVERPDFSSADEADQPEEDHVAPVPGSQAASGGGGGGAFSNNPLAKGMIKPKAREEKGKENAREKKNTWRRVQMDEDQDDNEAWILDGGVYGGDVQDRILGAEEHAFG</sequence>
<organism evidence="1 2">
    <name type="scientific">Vermiconidia calcicola</name>
    <dbReference type="NCBI Taxonomy" id="1690605"/>
    <lineage>
        <taxon>Eukaryota</taxon>
        <taxon>Fungi</taxon>
        <taxon>Dikarya</taxon>
        <taxon>Ascomycota</taxon>
        <taxon>Pezizomycotina</taxon>
        <taxon>Dothideomycetes</taxon>
        <taxon>Dothideomycetidae</taxon>
        <taxon>Mycosphaerellales</taxon>
        <taxon>Extremaceae</taxon>
        <taxon>Vermiconidia</taxon>
    </lineage>
</organism>
<comment type="caution">
    <text evidence="1">The sequence shown here is derived from an EMBL/GenBank/DDBJ whole genome shotgun (WGS) entry which is preliminary data.</text>
</comment>
<name>A0ACC3N5A1_9PEZI</name>
<protein>
    <submittedName>
        <fullName evidence="1">Uncharacterized protein</fullName>
    </submittedName>
</protein>
<dbReference type="Proteomes" id="UP001281147">
    <property type="component" value="Unassembled WGS sequence"/>
</dbReference>
<reference evidence="1" key="1">
    <citation type="submission" date="2023-07" db="EMBL/GenBank/DDBJ databases">
        <title>Black Yeasts Isolated from many extreme environments.</title>
        <authorList>
            <person name="Coleine C."/>
            <person name="Stajich J.E."/>
            <person name="Selbmann L."/>
        </authorList>
    </citation>
    <scope>NUCLEOTIDE SEQUENCE</scope>
    <source>
        <strain evidence="1">CCFEE 5714</strain>
    </source>
</reference>
<evidence type="ECO:0000313" key="2">
    <source>
        <dbReference type="Proteomes" id="UP001281147"/>
    </source>
</evidence>